<feature type="domain" description="Acyl-CoA dehydrogenase/oxidase N-terminal" evidence="8">
    <location>
        <begin position="6"/>
        <end position="98"/>
    </location>
</feature>
<evidence type="ECO:0000259" key="6">
    <source>
        <dbReference type="Pfam" id="PF00441"/>
    </source>
</evidence>
<evidence type="ECO:0000259" key="8">
    <source>
        <dbReference type="Pfam" id="PF02771"/>
    </source>
</evidence>
<protein>
    <submittedName>
        <fullName evidence="9">Acyl-CoA dehydrogenase</fullName>
    </submittedName>
</protein>
<name>A0A1G6SUL6_9NOCA</name>
<feature type="domain" description="Acyl-CoA dehydrogenase/oxidase C-terminal" evidence="6">
    <location>
        <begin position="230"/>
        <end position="353"/>
    </location>
</feature>
<keyword evidence="3" id="KW-0285">Flavoprotein</keyword>
<sequence>MALPMTEDERALADSVAAFARRSAPIAQTRIQFDALSAGTGPDPVWDAVVRQGLHNMHLPEAVGGSECGLPALAVVVEQLGMAMFPGPYLPTVLASAVAATASNGADGLLVAFDGGATGALVAGNRLTARPAAGGWEVKGTSDPSLGLPGAERVLVRAALADTPGGDLWFWLDRAEFDGPGTTAKVTPCEALDPTRSVGRLELAGHPIPHDRALAGVDPARVDLIVTSLLGAEASGIAAWCVETAVDYVRTRHQFGRPVGSFQAVQHKAALMLVRSEIACAAVWDAARAADDASDQQRLVAAQAALTAAPAGVDQALDCISMLGGIGFTWEHDAHLYWRRAVAVASAVGTEDAWSTRLGEAALHTQRDFSFIDEDTLPQLRARVAAVLDDVLALPDDEIATEGWAPTRGGARRARLAAEGLAAPHYPLPYGQDAGAVEQAVIADEFTRRGLDQPNTGIAEWVLPTLITHGTVEQRDRFVSATLRGELIWCQLFSEPGAGSDLAGLSTKARRVDGGWVLTGQKVWNSQAREADWGVCLARTDADAPKHKGLTYFLIEMASPGVDVRPLQQATGVWEFNEVFLDEVFVPDDCVVAGPGDGWRLAVTTLSNERLKMGTAKFGHGAAATVRQLLDGGEYGATRDEVVRVLGRNTARELSVGAMNLKTVLHRLHGTEDATGSATSVQKVFHAIAQREGSDALIRLLGPLGLVGSPEQPYVQDYLGVPAVLIGGGTIEIQLNVIAQRVLGLPR</sequence>
<dbReference type="Pfam" id="PF02771">
    <property type="entry name" value="Acyl-CoA_dh_N"/>
    <property type="match status" value="2"/>
</dbReference>
<keyword evidence="10" id="KW-1185">Reference proteome</keyword>
<evidence type="ECO:0000256" key="3">
    <source>
        <dbReference type="ARBA" id="ARBA00022630"/>
    </source>
</evidence>
<dbReference type="Gene3D" id="2.40.110.10">
    <property type="entry name" value="Butyryl-CoA Dehydrogenase, subunit A, domain 2"/>
    <property type="match status" value="1"/>
</dbReference>
<evidence type="ECO:0000256" key="2">
    <source>
        <dbReference type="ARBA" id="ARBA00009347"/>
    </source>
</evidence>
<dbReference type="PANTHER" id="PTHR43292">
    <property type="entry name" value="ACYL-COA DEHYDROGENASE"/>
    <property type="match status" value="1"/>
</dbReference>
<evidence type="ECO:0000313" key="10">
    <source>
        <dbReference type="Proteomes" id="UP000199417"/>
    </source>
</evidence>
<dbReference type="InterPro" id="IPR006091">
    <property type="entry name" value="Acyl-CoA_Oxase/DH_mid-dom"/>
</dbReference>
<dbReference type="Pfam" id="PF00441">
    <property type="entry name" value="Acyl-CoA_dh_1"/>
    <property type="match status" value="2"/>
</dbReference>
<keyword evidence="5" id="KW-0560">Oxidoreductase</keyword>
<evidence type="ECO:0000256" key="1">
    <source>
        <dbReference type="ARBA" id="ARBA00001974"/>
    </source>
</evidence>
<dbReference type="GO" id="GO:0050660">
    <property type="term" value="F:flavin adenine dinucleotide binding"/>
    <property type="evidence" value="ECO:0007669"/>
    <property type="project" value="InterPro"/>
</dbReference>
<dbReference type="Proteomes" id="UP000199417">
    <property type="component" value="Unassembled WGS sequence"/>
</dbReference>
<feature type="domain" description="Acyl-CoA dehydrogenase/oxidase N-terminal" evidence="8">
    <location>
        <begin position="379"/>
        <end position="486"/>
    </location>
</feature>
<dbReference type="InterPro" id="IPR013786">
    <property type="entry name" value="AcylCoA_DH/ox_N"/>
</dbReference>
<keyword evidence="4" id="KW-0274">FAD</keyword>
<dbReference type="InterPro" id="IPR052161">
    <property type="entry name" value="Mycobact_Acyl-CoA_DH"/>
</dbReference>
<evidence type="ECO:0000256" key="5">
    <source>
        <dbReference type="ARBA" id="ARBA00023002"/>
    </source>
</evidence>
<dbReference type="GO" id="GO:0016627">
    <property type="term" value="F:oxidoreductase activity, acting on the CH-CH group of donors"/>
    <property type="evidence" value="ECO:0007669"/>
    <property type="project" value="InterPro"/>
</dbReference>
<dbReference type="STRING" id="168276.SAMN05444580_103273"/>
<reference evidence="9 10" key="1">
    <citation type="submission" date="2016-10" db="EMBL/GenBank/DDBJ databases">
        <authorList>
            <person name="de Groot N.N."/>
        </authorList>
    </citation>
    <scope>NUCLEOTIDE SEQUENCE [LARGE SCALE GENOMIC DNA]</scope>
    <source>
        <strain evidence="9 10">JCM 11308</strain>
    </source>
</reference>
<dbReference type="FunFam" id="2.40.110.10:FF:000011">
    <property type="entry name" value="Acyl-CoA dehydrogenase FadE34"/>
    <property type="match status" value="1"/>
</dbReference>
<dbReference type="SUPFAM" id="SSF47203">
    <property type="entry name" value="Acyl-CoA dehydrogenase C-terminal domain-like"/>
    <property type="match status" value="2"/>
</dbReference>
<feature type="domain" description="Acyl-CoA oxidase/dehydrogenase middle" evidence="7">
    <location>
        <begin position="490"/>
        <end position="582"/>
    </location>
</feature>
<proteinExistence type="inferred from homology"/>
<accession>A0A1G6SUL6</accession>
<gene>
    <name evidence="9" type="ORF">SAMN05444580_103273</name>
</gene>
<dbReference type="Gene3D" id="1.10.540.10">
    <property type="entry name" value="Acyl-CoA dehydrogenase/oxidase, N-terminal domain"/>
    <property type="match status" value="2"/>
</dbReference>
<evidence type="ECO:0000313" key="9">
    <source>
        <dbReference type="EMBL" id="SDD20391.1"/>
    </source>
</evidence>
<dbReference type="InterPro" id="IPR009100">
    <property type="entry name" value="AcylCoA_DH/oxidase_NM_dom_sf"/>
</dbReference>
<comment type="cofactor">
    <cofactor evidence="1">
        <name>FAD</name>
        <dbReference type="ChEBI" id="CHEBI:57692"/>
    </cofactor>
</comment>
<dbReference type="InterPro" id="IPR036250">
    <property type="entry name" value="AcylCo_DH-like_C"/>
</dbReference>
<dbReference type="InterPro" id="IPR009075">
    <property type="entry name" value="AcylCo_DH/oxidase_C"/>
</dbReference>
<dbReference type="GO" id="GO:0005886">
    <property type="term" value="C:plasma membrane"/>
    <property type="evidence" value="ECO:0007669"/>
    <property type="project" value="TreeGrafter"/>
</dbReference>
<dbReference type="InterPro" id="IPR046373">
    <property type="entry name" value="Acyl-CoA_Oxase/DH_mid-dom_sf"/>
</dbReference>
<dbReference type="SUPFAM" id="SSF56645">
    <property type="entry name" value="Acyl-CoA dehydrogenase NM domain-like"/>
    <property type="match status" value="2"/>
</dbReference>
<evidence type="ECO:0000256" key="4">
    <source>
        <dbReference type="ARBA" id="ARBA00022827"/>
    </source>
</evidence>
<dbReference type="PANTHER" id="PTHR43292:SF4">
    <property type="entry name" value="ACYL-COA DEHYDROGENASE FADE34"/>
    <property type="match status" value="1"/>
</dbReference>
<organism evidence="9 10">
    <name type="scientific">Rhodococcus tukisamuensis</name>
    <dbReference type="NCBI Taxonomy" id="168276"/>
    <lineage>
        <taxon>Bacteria</taxon>
        <taxon>Bacillati</taxon>
        <taxon>Actinomycetota</taxon>
        <taxon>Actinomycetes</taxon>
        <taxon>Mycobacteriales</taxon>
        <taxon>Nocardiaceae</taxon>
        <taxon>Rhodococcus</taxon>
    </lineage>
</organism>
<dbReference type="Pfam" id="PF02770">
    <property type="entry name" value="Acyl-CoA_dh_M"/>
    <property type="match status" value="1"/>
</dbReference>
<evidence type="ECO:0000259" key="7">
    <source>
        <dbReference type="Pfam" id="PF02770"/>
    </source>
</evidence>
<dbReference type="RefSeq" id="WP_072843274.1">
    <property type="nucleotide sequence ID" value="NZ_FNAB01000003.1"/>
</dbReference>
<dbReference type="InterPro" id="IPR037069">
    <property type="entry name" value="AcylCoA_DH/ox_N_sf"/>
</dbReference>
<dbReference type="AlphaFoldDB" id="A0A1G6SUL6"/>
<dbReference type="Gene3D" id="1.20.140.10">
    <property type="entry name" value="Butyryl-CoA Dehydrogenase, subunit A, domain 3"/>
    <property type="match status" value="2"/>
</dbReference>
<feature type="domain" description="Acyl-CoA dehydrogenase/oxidase C-terminal" evidence="6">
    <location>
        <begin position="596"/>
        <end position="743"/>
    </location>
</feature>
<dbReference type="EMBL" id="FNAB01000003">
    <property type="protein sequence ID" value="SDD20391.1"/>
    <property type="molecule type" value="Genomic_DNA"/>
</dbReference>
<comment type="similarity">
    <text evidence="2">Belongs to the acyl-CoA dehydrogenase family.</text>
</comment>